<accession>A0A3G9JB15</accession>
<dbReference type="RefSeq" id="WP_125120473.1">
    <property type="nucleotide sequence ID" value="NZ_AP019309.1"/>
</dbReference>
<dbReference type="InParanoid" id="A0A3G9JB15"/>
<keyword evidence="1" id="KW-0732">Signal</keyword>
<feature type="chain" id="PRO_5038860518" description="Fibronectin type-III domain-containing protein" evidence="1">
    <location>
        <begin position="22"/>
        <end position="341"/>
    </location>
</feature>
<evidence type="ECO:0000256" key="1">
    <source>
        <dbReference type="SAM" id="SignalP"/>
    </source>
</evidence>
<sequence length="341" mass="38584">MFKKLTLIMMMLLCSVVPIHGQKSYLTLGLKAQPLAMTKVKITGKIVKKNIKKASYYRLEKAKGKASYRLLAKLKKPSYIDCQVTKNTRYRYRLTAYYKGKKLSSADATAYTGVGKATFFEYQRSDTKFTPTSIELKGTVENGLTPQGYYVYRKKGKKYALLAHIKAASKAFRYVDKKVKGGQGYSYQFAGYRKEGKKTYIGPKSSAITMYACHAIGTFTSHVTMQKGAYVLTLTSDAFNGPLTLTKQGLRLTCEQISDLYLDRWSLDGRNYTTDQKITLMPGKSLYLLVKSQNHQVITEDKLEVDLEEDASNCRYASCPAHFKTPYDATGYAQLNFEYIH</sequence>
<evidence type="ECO:0000313" key="2">
    <source>
        <dbReference type="EMBL" id="BBH27776.1"/>
    </source>
</evidence>
<organism evidence="2 3">
    <name type="scientific">Intestinibaculum porci</name>
    <dbReference type="NCBI Taxonomy" id="2487118"/>
    <lineage>
        <taxon>Bacteria</taxon>
        <taxon>Bacillati</taxon>
        <taxon>Bacillota</taxon>
        <taxon>Erysipelotrichia</taxon>
        <taxon>Erysipelotrichales</taxon>
        <taxon>Erysipelotrichaceae</taxon>
        <taxon>Intestinibaculum</taxon>
    </lineage>
</organism>
<protein>
    <recommendedName>
        <fullName evidence="4">Fibronectin type-III domain-containing protein</fullName>
    </recommendedName>
</protein>
<keyword evidence="3" id="KW-1185">Reference proteome</keyword>
<name>A0A3G9JB15_9FIRM</name>
<dbReference type="EMBL" id="AP019309">
    <property type="protein sequence ID" value="BBH27776.1"/>
    <property type="molecule type" value="Genomic_DNA"/>
</dbReference>
<evidence type="ECO:0008006" key="4">
    <source>
        <dbReference type="Google" id="ProtNLM"/>
    </source>
</evidence>
<reference evidence="2 3" key="1">
    <citation type="submission" date="2018-11" db="EMBL/GenBank/DDBJ databases">
        <title>Novel Erysipelotrichaceae bacterium isolated from small intestine of a swine.</title>
        <authorList>
            <person name="Kim J.S."/>
            <person name="Choe H."/>
            <person name="Lee Y.R."/>
            <person name="Kim K.M."/>
            <person name="Park D.S."/>
        </authorList>
    </citation>
    <scope>NUCLEOTIDE SEQUENCE [LARGE SCALE GENOMIC DNA]</scope>
    <source>
        <strain evidence="2 3">SG0102</strain>
    </source>
</reference>
<gene>
    <name evidence="2" type="ORF">SG0102_27100</name>
</gene>
<feature type="signal peptide" evidence="1">
    <location>
        <begin position="1"/>
        <end position="21"/>
    </location>
</feature>
<dbReference type="Proteomes" id="UP000268059">
    <property type="component" value="Chromosome"/>
</dbReference>
<proteinExistence type="predicted"/>
<dbReference type="KEGG" id="ebm:SG0102_27100"/>
<evidence type="ECO:0000313" key="3">
    <source>
        <dbReference type="Proteomes" id="UP000268059"/>
    </source>
</evidence>
<dbReference type="AlphaFoldDB" id="A0A3G9JB15"/>